<dbReference type="GO" id="GO:1990281">
    <property type="term" value="C:efflux pump complex"/>
    <property type="evidence" value="ECO:0007669"/>
    <property type="project" value="TreeGrafter"/>
</dbReference>
<reference evidence="3 4" key="1">
    <citation type="submission" date="2021-05" db="EMBL/GenBank/DDBJ databases">
        <title>Genetic and Functional Diversity in Clade A Lucinid endosymbionts from the Bahamas.</title>
        <authorList>
            <person name="Giani N.M."/>
            <person name="Engel A.S."/>
            <person name="Campbell B.J."/>
        </authorList>
    </citation>
    <scope>NUCLEOTIDE SEQUENCE [LARGE SCALE GENOMIC DNA]</scope>
    <source>
        <strain evidence="3">LUC16012Gg_MoonRockCtena</strain>
    </source>
</reference>
<dbReference type="Gene3D" id="2.40.50.100">
    <property type="match status" value="1"/>
</dbReference>
<protein>
    <submittedName>
        <fullName evidence="3">Efflux RND transporter periplasmic adaptor subunit</fullName>
    </submittedName>
</protein>
<dbReference type="NCBIfam" id="TIGR01730">
    <property type="entry name" value="RND_mfp"/>
    <property type="match status" value="1"/>
</dbReference>
<dbReference type="EMBL" id="JAHHGM010000004">
    <property type="protein sequence ID" value="MBT2988360.1"/>
    <property type="molecule type" value="Genomic_DNA"/>
</dbReference>
<accession>A0A944M760</accession>
<evidence type="ECO:0000313" key="3">
    <source>
        <dbReference type="EMBL" id="MBT2988360.1"/>
    </source>
</evidence>
<sequence length="358" mass="39513">MKPVRIIFGLLGGVILLSAAYLGLGEPPREVETIAVERGDLELVIRVTGEVINDRQVALTALVDGQVKRVETALGARVRAGEVVAAMDNRAAEANRQRAKAYLQQQDVHRREELMRYRRLQKLAAKGAVSTEKLEEAKLNWEAASAAWEVAKADLSLTDVAREWQQVRAPFDAVVIGKSTEVGQWVEAGTKLFTLVSLARWEIEAHVDAVDSGRVKTGQAVVVRCDAFPGREWRSSVSWIGPSVEREKDKRLNTFRVRLGLGEAPPPLLLGQQVDLEIAVARRDGVLRLPFAALQERDEQIEVALIEAGRVHYQAIETGLEGDTHVEVKQGLEEGVRVVRLDGESLDPGLRVNARIEP</sequence>
<dbReference type="InterPro" id="IPR058647">
    <property type="entry name" value="BSH_CzcB-like"/>
</dbReference>
<evidence type="ECO:0000259" key="2">
    <source>
        <dbReference type="Pfam" id="PF25973"/>
    </source>
</evidence>
<evidence type="ECO:0000313" key="4">
    <source>
        <dbReference type="Proteomes" id="UP000770889"/>
    </source>
</evidence>
<gene>
    <name evidence="3" type="ORF">KME65_05305</name>
</gene>
<feature type="domain" description="CzcB-like barrel-sandwich hybrid" evidence="2">
    <location>
        <begin position="57"/>
        <end position="195"/>
    </location>
</feature>
<dbReference type="Gene3D" id="2.40.30.170">
    <property type="match status" value="1"/>
</dbReference>
<dbReference type="GO" id="GO:0015562">
    <property type="term" value="F:efflux transmembrane transporter activity"/>
    <property type="evidence" value="ECO:0007669"/>
    <property type="project" value="TreeGrafter"/>
</dbReference>
<dbReference type="Gene3D" id="1.10.287.470">
    <property type="entry name" value="Helix hairpin bin"/>
    <property type="match status" value="1"/>
</dbReference>
<dbReference type="PANTHER" id="PTHR30469">
    <property type="entry name" value="MULTIDRUG RESISTANCE PROTEIN MDTA"/>
    <property type="match status" value="1"/>
</dbReference>
<dbReference type="AlphaFoldDB" id="A0A944M760"/>
<dbReference type="Proteomes" id="UP000770889">
    <property type="component" value="Unassembled WGS sequence"/>
</dbReference>
<comment type="similarity">
    <text evidence="1">Belongs to the membrane fusion protein (MFP) (TC 8.A.1) family.</text>
</comment>
<name>A0A944M760_9GAMM</name>
<evidence type="ECO:0000256" key="1">
    <source>
        <dbReference type="ARBA" id="ARBA00009477"/>
    </source>
</evidence>
<dbReference type="SUPFAM" id="SSF111369">
    <property type="entry name" value="HlyD-like secretion proteins"/>
    <property type="match status" value="1"/>
</dbReference>
<comment type="caution">
    <text evidence="3">The sequence shown here is derived from an EMBL/GenBank/DDBJ whole genome shotgun (WGS) entry which is preliminary data.</text>
</comment>
<proteinExistence type="inferred from homology"/>
<dbReference type="Pfam" id="PF25973">
    <property type="entry name" value="BSH_CzcB"/>
    <property type="match status" value="1"/>
</dbReference>
<dbReference type="InterPro" id="IPR006143">
    <property type="entry name" value="RND_pump_MFP"/>
</dbReference>
<dbReference type="PANTHER" id="PTHR30469:SF33">
    <property type="entry name" value="SLR1207 PROTEIN"/>
    <property type="match status" value="1"/>
</dbReference>
<organism evidence="3 4">
    <name type="scientific">Candidatus Thiodiazotropha taylori</name>
    <dbReference type="NCBI Taxonomy" id="2792791"/>
    <lineage>
        <taxon>Bacteria</taxon>
        <taxon>Pseudomonadati</taxon>
        <taxon>Pseudomonadota</taxon>
        <taxon>Gammaproteobacteria</taxon>
        <taxon>Chromatiales</taxon>
        <taxon>Sedimenticolaceae</taxon>
        <taxon>Candidatus Thiodiazotropha</taxon>
    </lineage>
</organism>
<dbReference type="Gene3D" id="2.40.420.20">
    <property type="match status" value="1"/>
</dbReference>